<dbReference type="Pfam" id="PF02563">
    <property type="entry name" value="Poly_export"/>
    <property type="match status" value="1"/>
</dbReference>
<name>A0ABM5M931_FRAST</name>
<keyword evidence="1" id="KW-0732">Signal</keyword>
<accession>A0ABM5M931</accession>
<evidence type="ECO:0000259" key="2">
    <source>
        <dbReference type="Pfam" id="PF02563"/>
    </source>
</evidence>
<dbReference type="Gene3D" id="3.10.560.10">
    <property type="entry name" value="Outer membrane lipoprotein wza domain like"/>
    <property type="match status" value="3"/>
</dbReference>
<evidence type="ECO:0000313" key="5">
    <source>
        <dbReference type="Proteomes" id="UP000000490"/>
    </source>
</evidence>
<feature type="domain" description="Soluble ligand binding" evidence="3">
    <location>
        <begin position="520"/>
        <end position="557"/>
    </location>
</feature>
<dbReference type="InterPro" id="IPR049712">
    <property type="entry name" value="Poly_export"/>
</dbReference>
<dbReference type="Proteomes" id="UP000000490">
    <property type="component" value="Chromosome"/>
</dbReference>
<dbReference type="InterPro" id="IPR019554">
    <property type="entry name" value="Soluble_ligand-bd"/>
</dbReference>
<sequence>MKRIFFNLLILLIVLFRKNTKVITFFKKNIIIFFIFLFFGFSLANAADPLLAAQSSMNAITSQFATAQGGVPAASKQTDDPQLDKNAGLASVTAMDQGNGIEDKAGSQFSNKVINDDFVPQLKGLQVFGANLFSSQCQNLPQIALYNPNYLLSIGDKISITLWGAFEYSAVAEVDSQGNIFIPKVGPVHVADIPNKDLNKVIGDAIKRTFEKNVTVYANLMSAQPVQIFVSGYVSKPGLYDGMSSDSVLYFLCKAGGIEPDKGSFRHIDLIRNGKVISHIDLYNFLVDGVIPFSQLQQGDSIVVRQKAASVSVIGQVKSPAMYEPKDGQFDLPGLLKLVGVLPEATYVLIEDNRGLNPSNKYIPLSAIGDQVVKGGEQVTLTSDQNIKQLTVSVTGAILGPHQFVVPIGTTLEDVVEKLKFRSSANVDDLQLFRKSVAAAQKAAIDASLNYLEQQAYTKSALTKDGLIMQQQYAGLVSTFVEKAKKVQPKGQVIVGSKTKWEHIALQNNDVINIPNQNQVVTISGQVMAPMAINYNEKFRVKDYINAVGGYTPSAETGYVLLLHENGTAERVDTGVFTSWMSYTTAVKGGDQIIVPNEGMSEALPIMATISQIVFQIAFAARVFIAPV</sequence>
<dbReference type="Pfam" id="PF10531">
    <property type="entry name" value="SLBB"/>
    <property type="match status" value="1"/>
</dbReference>
<keyword evidence="5" id="KW-1185">Reference proteome</keyword>
<evidence type="ECO:0000259" key="3">
    <source>
        <dbReference type="Pfam" id="PF10531"/>
    </source>
</evidence>
<organism evidence="4 5">
    <name type="scientific">Francisella salina</name>
    <dbReference type="NCBI Taxonomy" id="573569"/>
    <lineage>
        <taxon>Bacteria</taxon>
        <taxon>Pseudomonadati</taxon>
        <taxon>Pseudomonadota</taxon>
        <taxon>Gammaproteobacteria</taxon>
        <taxon>Thiotrichales</taxon>
        <taxon>Francisellaceae</taxon>
        <taxon>Francisella</taxon>
    </lineage>
</organism>
<dbReference type="PANTHER" id="PTHR33619:SF3">
    <property type="entry name" value="POLYSACCHARIDE EXPORT PROTEIN GFCE-RELATED"/>
    <property type="match status" value="1"/>
</dbReference>
<proteinExistence type="predicted"/>
<evidence type="ECO:0000256" key="1">
    <source>
        <dbReference type="ARBA" id="ARBA00022729"/>
    </source>
</evidence>
<reference evidence="4" key="1">
    <citation type="submission" date="2011-05" db="EMBL/GenBank/DDBJ databases">
        <authorList>
            <person name="Kuske C.R."/>
            <person name="Challacombe J.F."/>
            <person name="Siddaramappa S."/>
            <person name="Petersen J.M."/>
            <person name="Bruce D.C."/>
        </authorList>
    </citation>
    <scope>NUCLEOTIDE SEQUENCE</scope>
    <source>
        <strain evidence="4">TX077308</strain>
    </source>
</reference>
<dbReference type="RefSeq" id="WP_013922518.1">
    <property type="nucleotide sequence ID" value="NC_015696.1"/>
</dbReference>
<dbReference type="PANTHER" id="PTHR33619">
    <property type="entry name" value="POLYSACCHARIDE EXPORT PROTEIN GFCE-RELATED"/>
    <property type="match status" value="1"/>
</dbReference>
<feature type="domain" description="Polysaccharide export protein N-terminal" evidence="2">
    <location>
        <begin position="147"/>
        <end position="217"/>
    </location>
</feature>
<evidence type="ECO:0000313" key="4">
    <source>
        <dbReference type="EMBL" id="AEI35678.1"/>
    </source>
</evidence>
<gene>
    <name evidence="4" type="ordered locus">F7308_0751</name>
</gene>
<dbReference type="InterPro" id="IPR003715">
    <property type="entry name" value="Poly_export_N"/>
</dbReference>
<protein>
    <submittedName>
        <fullName evidence="4">Capsular polysaccharide export system periplasmic protein KpsD</fullName>
    </submittedName>
</protein>
<dbReference type="Gene3D" id="3.30.1950.10">
    <property type="entry name" value="wza like domain"/>
    <property type="match status" value="1"/>
</dbReference>
<dbReference type="EMBL" id="CP002872">
    <property type="protein sequence ID" value="AEI35678.1"/>
    <property type="molecule type" value="Genomic_DNA"/>
</dbReference>